<dbReference type="CDD" id="cd01300">
    <property type="entry name" value="YtcJ_like"/>
    <property type="match status" value="1"/>
</dbReference>
<dbReference type="Gene3D" id="3.20.20.140">
    <property type="entry name" value="Metal-dependent hydrolases"/>
    <property type="match status" value="1"/>
</dbReference>
<name>A0AAE3A6A6_9FIRM</name>
<comment type="caution">
    <text evidence="2">The sequence shown here is derived from an EMBL/GenBank/DDBJ whole genome shotgun (WGS) entry which is preliminary data.</text>
</comment>
<accession>A0AAE3A6A6</accession>
<dbReference type="PANTHER" id="PTHR22642:SF2">
    <property type="entry name" value="PROTEIN LONG AFTER FAR-RED 3"/>
    <property type="match status" value="1"/>
</dbReference>
<protein>
    <submittedName>
        <fullName evidence="2">Amidohydrolase</fullName>
    </submittedName>
</protein>
<dbReference type="Gene3D" id="3.10.310.70">
    <property type="match status" value="1"/>
</dbReference>
<dbReference type="Pfam" id="PF07969">
    <property type="entry name" value="Amidohydro_3"/>
    <property type="match status" value="1"/>
</dbReference>
<reference evidence="2 3" key="1">
    <citation type="submission" date="2021-10" db="EMBL/GenBank/DDBJ databases">
        <title>Anaerobic single-cell dispensing facilitates the cultivation of human gut bacteria.</title>
        <authorList>
            <person name="Afrizal A."/>
        </authorList>
    </citation>
    <scope>NUCLEOTIDE SEQUENCE [LARGE SCALE GENOMIC DNA]</scope>
    <source>
        <strain evidence="2 3">CLA-AA-H276</strain>
    </source>
</reference>
<dbReference type="RefSeq" id="WP_308458931.1">
    <property type="nucleotide sequence ID" value="NZ_JAJEPS010000003.1"/>
</dbReference>
<dbReference type="EMBL" id="JAJEPS010000003">
    <property type="protein sequence ID" value="MCC2125517.1"/>
    <property type="molecule type" value="Genomic_DNA"/>
</dbReference>
<feature type="domain" description="Amidohydrolase 3" evidence="1">
    <location>
        <begin position="86"/>
        <end position="570"/>
    </location>
</feature>
<dbReference type="InterPro" id="IPR032466">
    <property type="entry name" value="Metal_Hydrolase"/>
</dbReference>
<dbReference type="AlphaFoldDB" id="A0AAE3A6A6"/>
<dbReference type="SUPFAM" id="SSF51338">
    <property type="entry name" value="Composite domain of metallo-dependent hydrolases"/>
    <property type="match status" value="1"/>
</dbReference>
<proteinExistence type="predicted"/>
<dbReference type="GO" id="GO:0016810">
    <property type="term" value="F:hydrolase activity, acting on carbon-nitrogen (but not peptide) bonds"/>
    <property type="evidence" value="ECO:0007669"/>
    <property type="project" value="InterPro"/>
</dbReference>
<dbReference type="SUPFAM" id="SSF51556">
    <property type="entry name" value="Metallo-dependent hydrolases"/>
    <property type="match status" value="1"/>
</dbReference>
<dbReference type="Gene3D" id="2.30.40.10">
    <property type="entry name" value="Urease, subunit C, domain 1"/>
    <property type="match status" value="1"/>
</dbReference>
<evidence type="ECO:0000313" key="3">
    <source>
        <dbReference type="Proteomes" id="UP001198220"/>
    </source>
</evidence>
<dbReference type="PANTHER" id="PTHR22642">
    <property type="entry name" value="IMIDAZOLONEPROPIONASE"/>
    <property type="match status" value="1"/>
</dbReference>
<keyword evidence="3" id="KW-1185">Reference proteome</keyword>
<organism evidence="2 3">
    <name type="scientific">Hominiventricola filiformis</name>
    <dbReference type="NCBI Taxonomy" id="2885352"/>
    <lineage>
        <taxon>Bacteria</taxon>
        <taxon>Bacillati</taxon>
        <taxon>Bacillota</taxon>
        <taxon>Clostridia</taxon>
        <taxon>Lachnospirales</taxon>
        <taxon>Lachnospiraceae</taxon>
        <taxon>Hominiventricola</taxon>
    </lineage>
</organism>
<dbReference type="InterPro" id="IPR011059">
    <property type="entry name" value="Metal-dep_hydrolase_composite"/>
</dbReference>
<evidence type="ECO:0000259" key="1">
    <source>
        <dbReference type="Pfam" id="PF07969"/>
    </source>
</evidence>
<dbReference type="InterPro" id="IPR033932">
    <property type="entry name" value="YtcJ-like"/>
</dbReference>
<dbReference type="InterPro" id="IPR013108">
    <property type="entry name" value="Amidohydro_3"/>
</dbReference>
<gene>
    <name evidence="2" type="ORF">LKD36_04910</name>
</gene>
<dbReference type="Proteomes" id="UP001198220">
    <property type="component" value="Unassembled WGS sequence"/>
</dbReference>
<evidence type="ECO:0000313" key="2">
    <source>
        <dbReference type="EMBL" id="MCC2125517.1"/>
    </source>
</evidence>
<sequence>MKYCQNHLKYRLIKKELYCYRYNSKKGENKMSRMKKVVADVVYTNGNIYTMDSCMPKATCLAIKGDRLVYVGGNVQAKFFVGSDTKVIDLKGKTVYPGFNESHMHIYDYTKVLLSVDIYCKTKEEILKNVKAKAAAAEPGEWIWGMGWSELFWEDAVYPTKEDLDQVAPNNPVVLERFGGHMSWVNSKAFELAGIDESVENPQGGEYLRNANGKLTGCLNETARDPIEAIIPPMSGKQLKDGLEMTQKELLAYGITSFGDLMTTDDFLRTMEEMYADGSFKIRGYYALTGPSIQESNAQLDHWYARGPQIGAYGNRYTVRAVKLFADGSLGARSAALTEAYEDRPGWKGKLLNTDEQYHAIVDKAAKNGFQVITHAIGDQANDQVLRTYKKVMKDHELVDPRFRIEHFQVIHDDYPERARESGIIPSMQATNATFNYPMPDQRLGHGRVKYAYAWRKVLDGGCIIAGGTDAPVTTVNPLVEMHSAVARKNDKCIPEEGWMMENAVSRQEALLSQTLWAAYATYEEDIKGSLAPGKLADFVVTDYDIMTCETDKIKDGKVLLTVIGGEEVYKR</sequence>